<evidence type="ECO:0000313" key="2">
    <source>
        <dbReference type="Proteomes" id="UP000032811"/>
    </source>
</evidence>
<keyword evidence="2" id="KW-1185">Reference proteome</keyword>
<reference evidence="1 2" key="1">
    <citation type="submission" date="2014-11" db="EMBL/GenBank/DDBJ databases">
        <authorList>
            <person name="Aslett M.A."/>
            <person name="De Silva N."/>
        </authorList>
    </citation>
    <scope>NUCLEOTIDE SEQUENCE [LARGE SCALE GENOMIC DNA]</scope>
    <source>
        <strain evidence="1 2">ATCC9714</strain>
    </source>
</reference>
<dbReference type="EMBL" id="LN679998">
    <property type="protein sequence ID" value="CEJ73523.1"/>
    <property type="molecule type" value="Genomic_DNA"/>
</dbReference>
<gene>
    <name evidence="1" type="ORF">ATCC9714_14111</name>
</gene>
<organism evidence="1 2">
    <name type="scientific">Paraclostridium sordellii</name>
    <name type="common">Clostridium sordellii</name>
    <dbReference type="NCBI Taxonomy" id="1505"/>
    <lineage>
        <taxon>Bacteria</taxon>
        <taxon>Bacillati</taxon>
        <taxon>Bacillota</taxon>
        <taxon>Clostridia</taxon>
        <taxon>Peptostreptococcales</taxon>
        <taxon>Peptostreptococcaceae</taxon>
        <taxon>Paraclostridium</taxon>
    </lineage>
</organism>
<dbReference type="Proteomes" id="UP000032811">
    <property type="component" value="Chromosome 1"/>
</dbReference>
<sequence>MKYENLHRCARLICIKIKDSNKIKKVKEGGSFGQN</sequence>
<name>A0ABP1XRC6_PARSO</name>
<protein>
    <submittedName>
        <fullName evidence="1">Uncharacterized protein</fullName>
    </submittedName>
</protein>
<proteinExistence type="predicted"/>
<evidence type="ECO:0000313" key="1">
    <source>
        <dbReference type="EMBL" id="CEJ73523.1"/>
    </source>
</evidence>
<accession>A0ABP1XRC6</accession>